<gene>
    <name evidence="1" type="ORF">F360_052</name>
</gene>
<dbReference type="Proteomes" id="UP000595960">
    <property type="component" value="Genome"/>
</dbReference>
<name>A0A7T3KFI1_9CAUD</name>
<accession>A0A7T3KFI1</accession>
<dbReference type="EMBL" id="MT863722">
    <property type="protein sequence ID" value="QPX64185.1"/>
    <property type="molecule type" value="Genomic_DNA"/>
</dbReference>
<protein>
    <submittedName>
        <fullName evidence="1">Uncharacterized protein</fullName>
    </submittedName>
</protein>
<reference evidence="1 2" key="1">
    <citation type="submission" date="2020-08" db="EMBL/GenBank/DDBJ databases">
        <authorList>
            <person name="Sorensen M.C.H."/>
        </authorList>
    </citation>
    <scope>NUCLEOTIDE SEQUENCE [LARGE SCALE GENOMIC DNA]</scope>
</reference>
<proteinExistence type="predicted"/>
<evidence type="ECO:0000313" key="1">
    <source>
        <dbReference type="EMBL" id="QPX64185.1"/>
    </source>
</evidence>
<organism evidence="1 2">
    <name type="scientific">Campylobacter phage F360</name>
    <dbReference type="NCBI Taxonomy" id="2794368"/>
    <lineage>
        <taxon>Viruses</taxon>
        <taxon>Duplodnaviria</taxon>
        <taxon>Heunggongvirae</taxon>
        <taxon>Uroviricota</taxon>
        <taxon>Caudoviricetes</taxon>
        <taxon>Connertonviridae</taxon>
        <taxon>Fletchervirus</taxon>
        <taxon>Fletchervirus CPX</taxon>
    </lineage>
</organism>
<sequence>MNNFCACILLLYLIVILVEIDEVNLNKVITVIVLTGCYISERIENILLKVNKNV</sequence>
<evidence type="ECO:0000313" key="2">
    <source>
        <dbReference type="Proteomes" id="UP000595960"/>
    </source>
</evidence>